<dbReference type="EMBL" id="JAIOIV010000107">
    <property type="protein sequence ID" value="MBZ0157204.1"/>
    <property type="molecule type" value="Genomic_DNA"/>
</dbReference>
<reference evidence="7" key="1">
    <citation type="journal article" date="2021" name="bioRxiv">
        <title>Unraveling nitrogen, sulfur and carbon metabolic pathways and microbial community transcriptional responses to substrate deprivation and toxicity stresses in a bioreactor mimicking anoxic brackish coastal sediment conditions.</title>
        <authorList>
            <person name="Martins P.D."/>
            <person name="Echeveste M.J."/>
            <person name="Arshad A."/>
            <person name="Kurth J."/>
            <person name="Ouboter H."/>
            <person name="Jetten M.S.M."/>
            <person name="Welte C.U."/>
        </authorList>
    </citation>
    <scope>NUCLEOTIDE SEQUENCE</scope>
    <source>
        <strain evidence="7">MAG_39</strain>
    </source>
</reference>
<feature type="transmembrane region" description="Helical" evidence="5">
    <location>
        <begin position="52"/>
        <end position="70"/>
    </location>
</feature>
<evidence type="ECO:0000256" key="2">
    <source>
        <dbReference type="ARBA" id="ARBA00022692"/>
    </source>
</evidence>
<feature type="transmembrane region" description="Helical" evidence="5">
    <location>
        <begin position="104"/>
        <end position="122"/>
    </location>
</feature>
<dbReference type="InterPro" id="IPR051533">
    <property type="entry name" value="WaaL-like"/>
</dbReference>
<dbReference type="GO" id="GO:0016874">
    <property type="term" value="F:ligase activity"/>
    <property type="evidence" value="ECO:0007669"/>
    <property type="project" value="UniProtKB-KW"/>
</dbReference>
<dbReference type="InterPro" id="IPR007016">
    <property type="entry name" value="O-antigen_ligase-rel_domated"/>
</dbReference>
<evidence type="ECO:0000256" key="3">
    <source>
        <dbReference type="ARBA" id="ARBA00022989"/>
    </source>
</evidence>
<dbReference type="GO" id="GO:0016020">
    <property type="term" value="C:membrane"/>
    <property type="evidence" value="ECO:0007669"/>
    <property type="project" value="UniProtKB-SubCell"/>
</dbReference>
<feature type="transmembrane region" description="Helical" evidence="5">
    <location>
        <begin position="143"/>
        <end position="159"/>
    </location>
</feature>
<reference evidence="7" key="2">
    <citation type="submission" date="2021-08" db="EMBL/GenBank/DDBJ databases">
        <authorList>
            <person name="Dalcin Martins P."/>
        </authorList>
    </citation>
    <scope>NUCLEOTIDE SEQUENCE</scope>
    <source>
        <strain evidence="7">MAG_39</strain>
    </source>
</reference>
<evidence type="ECO:0000313" key="7">
    <source>
        <dbReference type="EMBL" id="MBZ0157204.1"/>
    </source>
</evidence>
<gene>
    <name evidence="7" type="ORF">K8I29_13465</name>
</gene>
<dbReference type="AlphaFoldDB" id="A0A953M0S2"/>
<accession>A0A953M0S2</accession>
<feature type="transmembrane region" description="Helical" evidence="5">
    <location>
        <begin position="210"/>
        <end position="229"/>
    </location>
</feature>
<proteinExistence type="predicted"/>
<evidence type="ECO:0000256" key="5">
    <source>
        <dbReference type="SAM" id="Phobius"/>
    </source>
</evidence>
<evidence type="ECO:0000256" key="1">
    <source>
        <dbReference type="ARBA" id="ARBA00004141"/>
    </source>
</evidence>
<dbReference type="PANTHER" id="PTHR37422:SF13">
    <property type="entry name" value="LIPOPOLYSACCHARIDE BIOSYNTHESIS PROTEIN PA4999-RELATED"/>
    <property type="match status" value="1"/>
</dbReference>
<feature type="transmembrane region" description="Helical" evidence="5">
    <location>
        <begin position="12"/>
        <end position="40"/>
    </location>
</feature>
<feature type="domain" description="O-antigen ligase-related" evidence="6">
    <location>
        <begin position="174"/>
        <end position="310"/>
    </location>
</feature>
<name>A0A953M0S2_9BACT</name>
<evidence type="ECO:0000256" key="4">
    <source>
        <dbReference type="ARBA" id="ARBA00023136"/>
    </source>
</evidence>
<evidence type="ECO:0000259" key="6">
    <source>
        <dbReference type="Pfam" id="PF04932"/>
    </source>
</evidence>
<dbReference type="Proteomes" id="UP000705867">
    <property type="component" value="Unassembled WGS sequence"/>
</dbReference>
<feature type="transmembrane region" description="Helical" evidence="5">
    <location>
        <begin position="171"/>
        <end position="203"/>
    </location>
</feature>
<feature type="transmembrane region" description="Helical" evidence="5">
    <location>
        <begin position="332"/>
        <end position="350"/>
    </location>
</feature>
<keyword evidence="7" id="KW-0436">Ligase</keyword>
<feature type="transmembrane region" description="Helical" evidence="5">
    <location>
        <begin position="301"/>
        <end position="320"/>
    </location>
</feature>
<keyword evidence="2 5" id="KW-0812">Transmembrane</keyword>
<dbReference type="Pfam" id="PF04932">
    <property type="entry name" value="Wzy_C"/>
    <property type="match status" value="1"/>
</dbReference>
<comment type="caution">
    <text evidence="7">The sequence shown here is derived from an EMBL/GenBank/DDBJ whole genome shotgun (WGS) entry which is preliminary data.</text>
</comment>
<protein>
    <submittedName>
        <fullName evidence="7">O-antigen ligase family protein</fullName>
    </submittedName>
</protein>
<keyword evidence="3 5" id="KW-1133">Transmembrane helix</keyword>
<organism evidence="7 8">
    <name type="scientific">Candidatus Nitrobium versatile</name>
    <dbReference type="NCBI Taxonomy" id="2884831"/>
    <lineage>
        <taxon>Bacteria</taxon>
        <taxon>Pseudomonadati</taxon>
        <taxon>Nitrospirota</taxon>
        <taxon>Nitrospiria</taxon>
        <taxon>Nitrospirales</taxon>
        <taxon>Nitrospiraceae</taxon>
        <taxon>Candidatus Nitrobium</taxon>
    </lineage>
</organism>
<dbReference type="PANTHER" id="PTHR37422">
    <property type="entry name" value="TEICHURONIC ACID BIOSYNTHESIS PROTEIN TUAE"/>
    <property type="match status" value="1"/>
</dbReference>
<comment type="subcellular location">
    <subcellularLocation>
        <location evidence="1">Membrane</location>
        <topology evidence="1">Multi-pass membrane protein</topology>
    </subcellularLocation>
</comment>
<feature type="transmembrane region" description="Helical" evidence="5">
    <location>
        <begin position="356"/>
        <end position="373"/>
    </location>
</feature>
<keyword evidence="4 5" id="KW-0472">Membrane</keyword>
<sequence>MSLDRIKFYLLVVLALSLPFANTLKIISLFLLLAVLIVQILRKEVTLKMSPLHYGLLFFLLAGLASSIFAENPLKSIKGTRDILYYTVPFFCASTISRKEEGRTVLWSLYLTTAAAALYGIFQAIHLNKPLEVHGLGNQNYNAMFFVIVLSSMISSAALSDRETRASRVVLGAFILVTLIATVMTAMRASFLALFVFMLFLLARRRRTNLFLPVTLGISSLFSLALFLYKPMWSKLFSFQSLISRSEIWQHAFSVFLEHPFTGIGLNHFKYTFPADYSFSPEAGRTYYDAHNLYLQVTSQMGLPGLAILLLMLAGFLYGFRKVRASDGFTGAVQYGALGGFLVTFFSGIFDTTLHHEHAIAFTLLAGLMFGIGKPQKVPET</sequence>
<evidence type="ECO:0000313" key="8">
    <source>
        <dbReference type="Proteomes" id="UP000705867"/>
    </source>
</evidence>